<dbReference type="GeneTree" id="ENSGT00940000165047"/>
<evidence type="ECO:0000256" key="7">
    <source>
        <dbReference type="ARBA" id="ARBA00039189"/>
    </source>
</evidence>
<proteinExistence type="inferred from homology"/>
<evidence type="ECO:0000256" key="3">
    <source>
        <dbReference type="ARBA" id="ARBA00008542"/>
    </source>
</evidence>
<evidence type="ECO:0000256" key="9">
    <source>
        <dbReference type="ARBA" id="ARBA00044823"/>
    </source>
</evidence>
<dbReference type="HOGENOM" id="CLU_098485_0_0_1"/>
<comment type="subcellular location">
    <subcellularLocation>
        <location evidence="1">Early endosome</location>
    </subcellularLocation>
    <subcellularLocation>
        <location evidence="2">Secreted</location>
    </subcellularLocation>
</comment>
<dbReference type="SUPFAM" id="SSF52317">
    <property type="entry name" value="Class I glutamine amidotransferase-like"/>
    <property type="match status" value="1"/>
</dbReference>
<dbReference type="InterPro" id="IPR029062">
    <property type="entry name" value="Class_I_gatase-like"/>
</dbReference>
<dbReference type="Ensembl" id="ENSPMAT00000007883.1">
    <property type="protein sequence ID" value="ENSPMAP00000007848.1"/>
    <property type="gene ID" value="ENSPMAG00000007121.1"/>
</dbReference>
<comment type="similarity">
    <text evidence="3">Belongs to the peptidase C56 family.</text>
</comment>
<evidence type="ECO:0000313" key="11">
    <source>
        <dbReference type="Ensembl" id="ENSPMAP00000007848.1"/>
    </source>
</evidence>
<name>S4RRL2_PETMA</name>
<dbReference type="GO" id="GO:0005769">
    <property type="term" value="C:early endosome"/>
    <property type="evidence" value="ECO:0007669"/>
    <property type="project" value="UniProtKB-SubCell"/>
</dbReference>
<sequence length="220" mass="23436">FNVAAMSSKPACLFALSSAAEGVSAQSFVQSYTLCSSAFTLHIATPGGKLPEFVHQDEASLRWLQDFCTKPQSTPLRLESVDGARYNALFLPSSLGALSDLAHSGYLAQILQHFVAEQKPICAVGHGVAGLCCALKEDRGWAFRGYSLTGPSVFELVRKPGFANLPVIVEDFCKESGATYSAASEVDAVHVVIDRHVITGQNEQSTVAAAQNLVLLSSSR</sequence>
<comment type="function">
    <text evidence="10">Component of the FERRY complex (Five-subunit Endosomal Rab5 and RNA/ribosome intermediary). The FERRY complex directly interacts with mRNAs and RAB5A, and functions as a RAB5A effector involved in the localization and the distribution of specific mRNAs most likely by mediating their endosomal transport. The complex recruits mRNAs and ribosomes to early endosomes through direct mRNA-interaction.</text>
</comment>
<accession>S4RRL2</accession>
<evidence type="ECO:0000256" key="10">
    <source>
        <dbReference type="ARBA" id="ARBA00045408"/>
    </source>
</evidence>
<evidence type="ECO:0000256" key="4">
    <source>
        <dbReference type="ARBA" id="ARBA00022525"/>
    </source>
</evidence>
<dbReference type="PANTHER" id="PTHR48094:SF18">
    <property type="entry name" value="GLUTAMINE AMIDOTRANSFERASE-LIKE CLASS 1 DOMAIN-CONTAINING PROTEIN 1"/>
    <property type="match status" value="1"/>
</dbReference>
<evidence type="ECO:0000256" key="1">
    <source>
        <dbReference type="ARBA" id="ARBA00004412"/>
    </source>
</evidence>
<organism evidence="11">
    <name type="scientific">Petromyzon marinus</name>
    <name type="common">Sea lamprey</name>
    <dbReference type="NCBI Taxonomy" id="7757"/>
    <lineage>
        <taxon>Eukaryota</taxon>
        <taxon>Metazoa</taxon>
        <taxon>Chordata</taxon>
        <taxon>Craniata</taxon>
        <taxon>Vertebrata</taxon>
        <taxon>Cyclostomata</taxon>
        <taxon>Hyperoartia</taxon>
        <taxon>Petromyzontiformes</taxon>
        <taxon>Petromyzontidae</taxon>
        <taxon>Petromyzon</taxon>
    </lineage>
</organism>
<evidence type="ECO:0000256" key="8">
    <source>
        <dbReference type="ARBA" id="ARBA00042130"/>
    </source>
</evidence>
<reference evidence="11" key="1">
    <citation type="submission" date="2025-08" db="UniProtKB">
        <authorList>
            <consortium name="Ensembl"/>
        </authorList>
    </citation>
    <scope>IDENTIFICATION</scope>
</reference>
<reference evidence="11" key="2">
    <citation type="submission" date="2025-09" db="UniProtKB">
        <authorList>
            <consortium name="Ensembl"/>
        </authorList>
    </citation>
    <scope>IDENTIFICATION</scope>
</reference>
<dbReference type="AlphaFoldDB" id="S4RRL2"/>
<dbReference type="STRING" id="7757.ENSPMAP00000007848"/>
<dbReference type="GO" id="GO:0019172">
    <property type="term" value="F:glyoxalase III activity"/>
    <property type="evidence" value="ECO:0007669"/>
    <property type="project" value="TreeGrafter"/>
</dbReference>
<evidence type="ECO:0000256" key="5">
    <source>
        <dbReference type="ARBA" id="ARBA00022729"/>
    </source>
</evidence>
<protein>
    <recommendedName>
        <fullName evidence="7">Glutamine amidotransferase-like class 1 domain-containing protein 1</fullName>
    </recommendedName>
    <alternativeName>
        <fullName evidence="9">Ferry endosomal RAB5 effector complex subunit 5</fullName>
    </alternativeName>
    <alternativeName>
        <fullName evidence="8">Parkinson disease 7 domain-containing protein 1</fullName>
    </alternativeName>
</protein>
<dbReference type="PANTHER" id="PTHR48094">
    <property type="entry name" value="PROTEIN/NUCLEIC ACID DEGLYCASE DJ-1-RELATED"/>
    <property type="match status" value="1"/>
</dbReference>
<keyword evidence="5" id="KW-0732">Signal</keyword>
<evidence type="ECO:0000256" key="6">
    <source>
        <dbReference type="ARBA" id="ARBA00022753"/>
    </source>
</evidence>
<evidence type="ECO:0000256" key="2">
    <source>
        <dbReference type="ARBA" id="ARBA00004613"/>
    </source>
</evidence>
<dbReference type="GO" id="GO:0005576">
    <property type="term" value="C:extracellular region"/>
    <property type="evidence" value="ECO:0007669"/>
    <property type="project" value="UniProtKB-SubCell"/>
</dbReference>
<keyword evidence="6" id="KW-0967">Endosome</keyword>
<dbReference type="GO" id="GO:0019243">
    <property type="term" value="P:methylglyoxal catabolic process to D-lactate via S-lactoyl-glutathione"/>
    <property type="evidence" value="ECO:0007669"/>
    <property type="project" value="TreeGrafter"/>
</dbReference>
<dbReference type="Gene3D" id="3.40.50.880">
    <property type="match status" value="1"/>
</dbReference>
<dbReference type="OMA" id="QKKPVCA"/>
<dbReference type="CDD" id="cd03141">
    <property type="entry name" value="GATase1_Hsp31_like"/>
    <property type="match status" value="1"/>
</dbReference>
<keyword evidence="4" id="KW-0964">Secreted</keyword>
<dbReference type="InterPro" id="IPR050325">
    <property type="entry name" value="Prot/Nucl_acid_deglycase"/>
</dbReference>